<dbReference type="Gramene" id="evm.model.10.2009.2.5bd9b13e">
    <property type="protein sequence ID" value="cds.evm.model.10.2009.2.5bd9b13e"/>
    <property type="gene ID" value="evm.TU.10.2009"/>
</dbReference>
<evidence type="ECO:0000313" key="2">
    <source>
        <dbReference type="EnsemblPlants" id="cds.evm.model.10.2009.2.5bd9b13e"/>
    </source>
</evidence>
<feature type="compositionally biased region" description="Acidic residues" evidence="1">
    <location>
        <begin position="65"/>
        <end position="74"/>
    </location>
</feature>
<keyword evidence="3" id="KW-1185">Reference proteome</keyword>
<name>A0A803QLN1_CANSA</name>
<dbReference type="EMBL" id="UZAU01000831">
    <property type="status" value="NOT_ANNOTATED_CDS"/>
    <property type="molecule type" value="Genomic_DNA"/>
</dbReference>
<sequence>MEDSSNGKVEDQAKEVVVEDVKNVEIDDESESVNKREISIFEQVVHKAEDFLDDHHSSSSSSSSSEDEKEEEMTSPEVKEENSENKDEKDEEVVEENSLTSLIENEIPQVLEELVSKIEAVSSVVSGESDHDQEESELPLSDQKNETINNNISALAEQVIDHFKKGNEENSGESTEQVTSNENIPENRTELILYNKLHGEVAVDFLKLCYHLKDKEKEECLCYKLKY</sequence>
<evidence type="ECO:0000313" key="3">
    <source>
        <dbReference type="Proteomes" id="UP000596661"/>
    </source>
</evidence>
<dbReference type="Proteomes" id="UP000596661">
    <property type="component" value="Unassembled WGS sequence"/>
</dbReference>
<feature type="region of interest" description="Disordered" evidence="1">
    <location>
        <begin position="125"/>
        <end position="146"/>
    </location>
</feature>
<evidence type="ECO:0000256" key="1">
    <source>
        <dbReference type="SAM" id="MobiDB-lite"/>
    </source>
</evidence>
<gene>
    <name evidence="2" type="primary">LOC115701166</name>
</gene>
<dbReference type="EnsemblPlants" id="evm.model.10.2009.2.5bd9b13e">
    <property type="protein sequence ID" value="cds.evm.model.10.2009.2.5bd9b13e"/>
    <property type="gene ID" value="evm.TU.10.2009"/>
</dbReference>
<feature type="region of interest" description="Disordered" evidence="1">
    <location>
        <begin position="49"/>
        <end position="105"/>
    </location>
</feature>
<reference evidence="2" key="1">
    <citation type="submission" date="2021-03" db="UniProtKB">
        <authorList>
            <consortium name="EnsemblPlants"/>
        </authorList>
    </citation>
    <scope>IDENTIFICATION</scope>
</reference>
<dbReference type="AlphaFoldDB" id="A0A803QLN1"/>
<proteinExistence type="predicted"/>
<protein>
    <submittedName>
        <fullName evidence="2">Uncharacterized protein</fullName>
    </submittedName>
</protein>
<organism evidence="2 3">
    <name type="scientific">Cannabis sativa</name>
    <name type="common">Hemp</name>
    <name type="synonym">Marijuana</name>
    <dbReference type="NCBI Taxonomy" id="3483"/>
    <lineage>
        <taxon>Eukaryota</taxon>
        <taxon>Viridiplantae</taxon>
        <taxon>Streptophyta</taxon>
        <taxon>Embryophyta</taxon>
        <taxon>Tracheophyta</taxon>
        <taxon>Spermatophyta</taxon>
        <taxon>Magnoliopsida</taxon>
        <taxon>eudicotyledons</taxon>
        <taxon>Gunneridae</taxon>
        <taxon>Pentapetalae</taxon>
        <taxon>rosids</taxon>
        <taxon>fabids</taxon>
        <taxon>Rosales</taxon>
        <taxon>Cannabaceae</taxon>
        <taxon>Cannabis</taxon>
    </lineage>
</organism>
<feature type="compositionally biased region" description="Basic and acidic residues" evidence="1">
    <location>
        <begin position="77"/>
        <end position="88"/>
    </location>
</feature>
<accession>A0A803QLN1</accession>